<sequence>MLPPLGISKLVEFANFSAELERLNIDVEKVDMVGNPTGLKAFLKLRDNHSAFDDVKKNGYIGIPALVLENGNVVLENGNVVLENGNVVLDKDQLAEIFSK</sequence>
<dbReference type="Proteomes" id="UP000005467">
    <property type="component" value="Unassembled WGS sequence"/>
</dbReference>
<protein>
    <submittedName>
        <fullName evidence="1">Uncharacterized protein</fullName>
    </submittedName>
</protein>
<keyword evidence="2" id="KW-1185">Reference proteome</keyword>
<organism evidence="1 2">
    <name type="scientific">Actinobacillus ureae ATCC 25976</name>
    <dbReference type="NCBI Taxonomy" id="887324"/>
    <lineage>
        <taxon>Bacteria</taxon>
        <taxon>Pseudomonadati</taxon>
        <taxon>Pseudomonadota</taxon>
        <taxon>Gammaproteobacteria</taxon>
        <taxon>Pasteurellales</taxon>
        <taxon>Pasteurellaceae</taxon>
        <taxon>Actinobacillus</taxon>
    </lineage>
</organism>
<comment type="caution">
    <text evidence="1">The sequence shown here is derived from an EMBL/GenBank/DDBJ whole genome shotgun (WGS) entry which is preliminary data.</text>
</comment>
<evidence type="ECO:0000313" key="2">
    <source>
        <dbReference type="Proteomes" id="UP000005467"/>
    </source>
</evidence>
<name>E8KF63_9PAST</name>
<dbReference type="EMBL" id="AEVG01000032">
    <property type="protein sequence ID" value="EFX92490.1"/>
    <property type="molecule type" value="Genomic_DNA"/>
</dbReference>
<dbReference type="AlphaFoldDB" id="E8KF63"/>
<evidence type="ECO:0000313" key="1">
    <source>
        <dbReference type="EMBL" id="EFX92490.1"/>
    </source>
</evidence>
<dbReference type="RefSeq" id="WP_005621836.1">
    <property type="nucleotide sequence ID" value="NZ_GL831080.1"/>
</dbReference>
<proteinExistence type="predicted"/>
<dbReference type="HOGENOM" id="CLU_159829_1_0_6"/>
<gene>
    <name evidence="1" type="ORF">HMPREF0027_0480</name>
</gene>
<accession>E8KF63</accession>
<reference evidence="1 2" key="1">
    <citation type="submission" date="2011-01" db="EMBL/GenBank/DDBJ databases">
        <authorList>
            <person name="Muzny D."/>
            <person name="Qin X."/>
            <person name="Deng J."/>
            <person name="Jiang H."/>
            <person name="Liu Y."/>
            <person name="Qu J."/>
            <person name="Song X.-Z."/>
            <person name="Zhang L."/>
            <person name="Thornton R."/>
            <person name="Coyle M."/>
            <person name="Francisco L."/>
            <person name="Jackson L."/>
            <person name="Javaid M."/>
            <person name="Korchina V."/>
            <person name="Kovar C."/>
            <person name="Mata R."/>
            <person name="Mathew T."/>
            <person name="Ngo R."/>
            <person name="Nguyen L."/>
            <person name="Nguyen N."/>
            <person name="Okwuonu G."/>
            <person name="Ongeri F."/>
            <person name="Pham C."/>
            <person name="Simmons D."/>
            <person name="Wilczek-Boney K."/>
            <person name="Hale W."/>
            <person name="Jakkamsetti A."/>
            <person name="Pham P."/>
            <person name="Ruth R."/>
            <person name="San Lucas F."/>
            <person name="Warren J."/>
            <person name="Zhang J."/>
            <person name="Zhao Z."/>
            <person name="Zhou C."/>
            <person name="Zhu D."/>
            <person name="Lee S."/>
            <person name="Bess C."/>
            <person name="Blankenburg K."/>
            <person name="Forbes L."/>
            <person name="Fu Q."/>
            <person name="Gubbala S."/>
            <person name="Hirani K."/>
            <person name="Jayaseelan J.C."/>
            <person name="Lara F."/>
            <person name="Munidasa M."/>
            <person name="Palculict T."/>
            <person name="Patil S."/>
            <person name="Pu L.-L."/>
            <person name="Saada N."/>
            <person name="Tang L."/>
            <person name="Weissenberger G."/>
            <person name="Zhu Y."/>
            <person name="Hemphill L."/>
            <person name="Shang Y."/>
            <person name="Youmans B."/>
            <person name="Ayvaz T."/>
            <person name="Ross M."/>
            <person name="Santibanez J."/>
            <person name="Aqrawi P."/>
            <person name="Gross S."/>
            <person name="Joshi V."/>
            <person name="Fowler G."/>
            <person name="Nazareth L."/>
            <person name="Reid J."/>
            <person name="Worley K."/>
            <person name="Petrosino J."/>
            <person name="Highlander S."/>
            <person name="Gibbs R."/>
        </authorList>
    </citation>
    <scope>NUCLEOTIDE SEQUENCE [LARGE SCALE GENOMIC DNA]</scope>
    <source>
        <strain evidence="1 2">ATCC 25976</strain>
    </source>
</reference>